<protein>
    <submittedName>
        <fullName evidence="1">Uncharacterized protein</fullName>
    </submittedName>
</protein>
<dbReference type="EMBL" id="JAGKQQ010000001">
    <property type="protein sequence ID" value="MBP3959922.1"/>
    <property type="molecule type" value="Genomic_DNA"/>
</dbReference>
<dbReference type="Proteomes" id="UP000676565">
    <property type="component" value="Unassembled WGS sequence"/>
</dbReference>
<organism evidence="1 2">
    <name type="scientific">Gemmata palustris</name>
    <dbReference type="NCBI Taxonomy" id="2822762"/>
    <lineage>
        <taxon>Bacteria</taxon>
        <taxon>Pseudomonadati</taxon>
        <taxon>Planctomycetota</taxon>
        <taxon>Planctomycetia</taxon>
        <taxon>Gemmatales</taxon>
        <taxon>Gemmataceae</taxon>
        <taxon>Gemmata</taxon>
    </lineage>
</organism>
<dbReference type="RefSeq" id="WP_210660814.1">
    <property type="nucleotide sequence ID" value="NZ_JAGKQQ010000001.1"/>
</dbReference>
<gene>
    <name evidence="1" type="ORF">J8F10_32155</name>
</gene>
<reference evidence="1 2" key="1">
    <citation type="submission" date="2021-04" db="EMBL/GenBank/DDBJ databases">
        <authorList>
            <person name="Ivanova A."/>
        </authorList>
    </citation>
    <scope>NUCLEOTIDE SEQUENCE [LARGE SCALE GENOMIC DNA]</scope>
    <source>
        <strain evidence="1 2">G18</strain>
    </source>
</reference>
<sequence>MTDRTDIRSLHASKEAVNLLPSVALHRLSEIMGPALLVPSELQGGELVPIYPLRDDEALTRFLHNWEMSRKEAIRQLEGASV</sequence>
<name>A0ABS5C2M0_9BACT</name>
<evidence type="ECO:0000313" key="1">
    <source>
        <dbReference type="EMBL" id="MBP3959922.1"/>
    </source>
</evidence>
<proteinExistence type="predicted"/>
<accession>A0ABS5C2M0</accession>
<keyword evidence="2" id="KW-1185">Reference proteome</keyword>
<evidence type="ECO:0000313" key="2">
    <source>
        <dbReference type="Proteomes" id="UP000676565"/>
    </source>
</evidence>
<comment type="caution">
    <text evidence="1">The sequence shown here is derived from an EMBL/GenBank/DDBJ whole genome shotgun (WGS) entry which is preliminary data.</text>
</comment>